<feature type="region of interest" description="Disordered" evidence="8">
    <location>
        <begin position="60"/>
        <end position="140"/>
    </location>
</feature>
<dbReference type="AlphaFoldDB" id="A0A0J1B7N9"/>
<dbReference type="GO" id="GO:0000981">
    <property type="term" value="F:DNA-binding transcription factor activity, RNA polymerase II-specific"/>
    <property type="evidence" value="ECO:0007669"/>
    <property type="project" value="InterPro"/>
</dbReference>
<dbReference type="InterPro" id="IPR051059">
    <property type="entry name" value="VerF-like"/>
</dbReference>
<dbReference type="EMBL" id="KQ087192">
    <property type="protein sequence ID" value="KLT43774.1"/>
    <property type="molecule type" value="Genomic_DNA"/>
</dbReference>
<dbReference type="OrthoDB" id="1405595at2759"/>
<feature type="compositionally biased region" description="Low complexity" evidence="8">
    <location>
        <begin position="108"/>
        <end position="125"/>
    </location>
</feature>
<evidence type="ECO:0000313" key="10">
    <source>
        <dbReference type="EMBL" id="KLT43774.1"/>
    </source>
</evidence>
<evidence type="ECO:0000259" key="9">
    <source>
        <dbReference type="PROSITE" id="PS50157"/>
    </source>
</evidence>
<dbReference type="SUPFAM" id="SSF57667">
    <property type="entry name" value="beta-beta-alpha zinc fingers"/>
    <property type="match status" value="1"/>
</dbReference>
<dbReference type="PROSITE" id="PS50157">
    <property type="entry name" value="ZINC_FINGER_C2H2_2"/>
    <property type="match status" value="2"/>
</dbReference>
<dbReference type="GO" id="GO:0008270">
    <property type="term" value="F:zinc ion binding"/>
    <property type="evidence" value="ECO:0007669"/>
    <property type="project" value="UniProtKB-KW"/>
</dbReference>
<dbReference type="Pfam" id="PF00096">
    <property type="entry name" value="zf-C2H2"/>
    <property type="match status" value="2"/>
</dbReference>
<dbReference type="STRING" id="879819.A0A0J1B7N9"/>
<feature type="non-terminal residue" evidence="10">
    <location>
        <position position="1"/>
    </location>
</feature>
<dbReference type="GO" id="GO:0005634">
    <property type="term" value="C:nucleus"/>
    <property type="evidence" value="ECO:0007669"/>
    <property type="project" value="UniProtKB-SubCell"/>
</dbReference>
<organism evidence="10 11">
    <name type="scientific">Cutaneotrichosporon oleaginosum</name>
    <dbReference type="NCBI Taxonomy" id="879819"/>
    <lineage>
        <taxon>Eukaryota</taxon>
        <taxon>Fungi</taxon>
        <taxon>Dikarya</taxon>
        <taxon>Basidiomycota</taxon>
        <taxon>Agaricomycotina</taxon>
        <taxon>Tremellomycetes</taxon>
        <taxon>Trichosporonales</taxon>
        <taxon>Trichosporonaceae</taxon>
        <taxon>Cutaneotrichosporon</taxon>
    </lineage>
</organism>
<reference evidence="10 11" key="1">
    <citation type="submission" date="2015-03" db="EMBL/GenBank/DDBJ databases">
        <title>Genomics and transcriptomics of the oil-accumulating basidiomycete yeast T. oleaginosus allow insights into substrate utilization and the diverse evolutionary trajectories of mating systems in fungi.</title>
        <authorList>
            <consortium name="DOE Joint Genome Institute"/>
            <person name="Kourist R."/>
            <person name="Kracht O."/>
            <person name="Bracharz F."/>
            <person name="Lipzen A."/>
            <person name="Nolan M."/>
            <person name="Ohm R."/>
            <person name="Grigoriev I."/>
            <person name="Sun S."/>
            <person name="Heitman J."/>
            <person name="Bruck T."/>
            <person name="Nowrousian M."/>
        </authorList>
    </citation>
    <scope>NUCLEOTIDE SEQUENCE [LARGE SCALE GENOMIC DNA]</scope>
    <source>
        <strain evidence="10 11">IBC0246</strain>
    </source>
</reference>
<dbReference type="Gene3D" id="3.30.160.60">
    <property type="entry name" value="Classic Zinc Finger"/>
    <property type="match status" value="1"/>
</dbReference>
<sequence length="634" mass="69856">LRCAFPGCGKLFTRKDHLIRHAANHSQPNFHCGTCGRSFQRLDLLQRHERRRICDDERYPKRIRTSAAPSKSRTAPSGPVDHASTSSSDSAGPSSSMPPPNSRPSPNPNQASTSPSLLHPLTSASVAPADSGTPFQLTSGPIVMEPQQADFGFGLWPPDPWEALLQNTMAPTFWNEPSVTETTFDFDSLLQHSATRPQESAERRGGGVGDALLERLNNSYPDLGLTVPDLTEALELYWSRVAPSFPIIHRGTFDVDTAATELVIMMAVTGAVHWNHPRRDDGQLVRTVRAVLLKDHCGLDMQLSTLQAYTLCHVYDTWYGDTESLFVAQCMWPVVVSHSRKVGIGVAGASTPEGQGAGAWIAWAKEEERRRAAYAILFIDTQISAFWSQHPSRQLSIFAHNINLPCPAAQWEARTAADWMLARQVESSGSRTPRRQGRDFVPGLHPQFHVNVIHEGYSSAVLSALAAESAQTKVEMDNPFAVSLVCTGLLAIAWDCRTRGGMGLRFRDGSKHWRSIVLNAVINLRAEHEMATAHLPPSVENRDLCDSIAIGVISILSDIPMLQIAAGATSVCGATIGPKQYADSKRRLKLWVPTGDAWTCLWQSARYLRHALVSEWAMYTPWAVFLTTLVVWGY</sequence>
<evidence type="ECO:0000256" key="7">
    <source>
        <dbReference type="PROSITE-ProRule" id="PRU00042"/>
    </source>
</evidence>
<dbReference type="GO" id="GO:0006351">
    <property type="term" value="P:DNA-templated transcription"/>
    <property type="evidence" value="ECO:0007669"/>
    <property type="project" value="InterPro"/>
</dbReference>
<dbReference type="Pfam" id="PF04082">
    <property type="entry name" value="Fungal_trans"/>
    <property type="match status" value="1"/>
</dbReference>
<evidence type="ECO:0000256" key="6">
    <source>
        <dbReference type="ARBA" id="ARBA00023242"/>
    </source>
</evidence>
<dbReference type="SMART" id="SM00355">
    <property type="entry name" value="ZnF_C2H2"/>
    <property type="match status" value="2"/>
</dbReference>
<keyword evidence="4 7" id="KW-0863">Zinc-finger</keyword>
<evidence type="ECO:0000256" key="5">
    <source>
        <dbReference type="ARBA" id="ARBA00022833"/>
    </source>
</evidence>
<protein>
    <recommendedName>
        <fullName evidence="9">C2H2-type domain-containing protein</fullName>
    </recommendedName>
</protein>
<comment type="subcellular location">
    <subcellularLocation>
        <location evidence="1">Nucleus</location>
    </subcellularLocation>
</comment>
<keyword evidence="3" id="KW-0677">Repeat</keyword>
<dbReference type="InterPro" id="IPR036236">
    <property type="entry name" value="Znf_C2H2_sf"/>
</dbReference>
<keyword evidence="11" id="KW-1185">Reference proteome</keyword>
<gene>
    <name evidence="10" type="ORF">CC85DRAFT_224843</name>
</gene>
<feature type="domain" description="C2H2-type" evidence="9">
    <location>
        <begin position="30"/>
        <end position="59"/>
    </location>
</feature>
<keyword evidence="2" id="KW-0479">Metal-binding</keyword>
<feature type="domain" description="C2H2-type" evidence="9">
    <location>
        <begin position="1"/>
        <end position="30"/>
    </location>
</feature>
<dbReference type="PROSITE" id="PS00028">
    <property type="entry name" value="ZINC_FINGER_C2H2_1"/>
    <property type="match status" value="1"/>
</dbReference>
<dbReference type="GO" id="GO:0000978">
    <property type="term" value="F:RNA polymerase II cis-regulatory region sequence-specific DNA binding"/>
    <property type="evidence" value="ECO:0007669"/>
    <property type="project" value="InterPro"/>
</dbReference>
<dbReference type="PANTHER" id="PTHR40626">
    <property type="entry name" value="MIP31509P"/>
    <property type="match status" value="1"/>
</dbReference>
<feature type="compositionally biased region" description="Pro residues" evidence="8">
    <location>
        <begin position="96"/>
        <end position="107"/>
    </location>
</feature>
<evidence type="ECO:0000256" key="2">
    <source>
        <dbReference type="ARBA" id="ARBA00022723"/>
    </source>
</evidence>
<evidence type="ECO:0000313" key="11">
    <source>
        <dbReference type="Proteomes" id="UP000053611"/>
    </source>
</evidence>
<accession>A0A0J1B7N9</accession>
<evidence type="ECO:0000256" key="4">
    <source>
        <dbReference type="ARBA" id="ARBA00022771"/>
    </source>
</evidence>
<dbReference type="InterPro" id="IPR007219">
    <property type="entry name" value="XnlR_reg_dom"/>
</dbReference>
<dbReference type="PANTHER" id="PTHR40626:SF11">
    <property type="entry name" value="ZINC FINGER PROTEIN YPR022C"/>
    <property type="match status" value="1"/>
</dbReference>
<keyword evidence="6" id="KW-0539">Nucleus</keyword>
<feature type="non-terminal residue" evidence="10">
    <location>
        <position position="634"/>
    </location>
</feature>
<evidence type="ECO:0000256" key="1">
    <source>
        <dbReference type="ARBA" id="ARBA00004123"/>
    </source>
</evidence>
<dbReference type="CDD" id="cd12148">
    <property type="entry name" value="fungal_TF_MHR"/>
    <property type="match status" value="1"/>
</dbReference>
<evidence type="ECO:0000256" key="3">
    <source>
        <dbReference type="ARBA" id="ARBA00022737"/>
    </source>
</evidence>
<proteinExistence type="predicted"/>
<feature type="compositionally biased region" description="Low complexity" evidence="8">
    <location>
        <begin position="83"/>
        <end position="95"/>
    </location>
</feature>
<dbReference type="GO" id="GO:0000785">
    <property type="term" value="C:chromatin"/>
    <property type="evidence" value="ECO:0007669"/>
    <property type="project" value="TreeGrafter"/>
</dbReference>
<keyword evidence="5" id="KW-0862">Zinc</keyword>
<dbReference type="Proteomes" id="UP000053611">
    <property type="component" value="Unassembled WGS sequence"/>
</dbReference>
<evidence type="ECO:0000256" key="8">
    <source>
        <dbReference type="SAM" id="MobiDB-lite"/>
    </source>
</evidence>
<dbReference type="InterPro" id="IPR013087">
    <property type="entry name" value="Znf_C2H2_type"/>
</dbReference>
<name>A0A0J1B7N9_9TREE</name>